<keyword evidence="1" id="KW-0175">Coiled coil</keyword>
<feature type="coiled-coil region" evidence="1">
    <location>
        <begin position="574"/>
        <end position="835"/>
    </location>
</feature>
<dbReference type="PANTHER" id="PTHR19327">
    <property type="entry name" value="GOLGIN"/>
    <property type="match status" value="1"/>
</dbReference>
<feature type="coiled-coil region" evidence="1">
    <location>
        <begin position="1640"/>
        <end position="1667"/>
    </location>
</feature>
<accession>A0AA85ETQ4</accession>
<dbReference type="GO" id="GO:0005794">
    <property type="term" value="C:Golgi apparatus"/>
    <property type="evidence" value="ECO:0007669"/>
    <property type="project" value="TreeGrafter"/>
</dbReference>
<organism evidence="4 5">
    <name type="scientific">Schistosoma rodhaini</name>
    <dbReference type="NCBI Taxonomy" id="6188"/>
    <lineage>
        <taxon>Eukaryota</taxon>
        <taxon>Metazoa</taxon>
        <taxon>Spiralia</taxon>
        <taxon>Lophotrochozoa</taxon>
        <taxon>Platyhelminthes</taxon>
        <taxon>Trematoda</taxon>
        <taxon>Digenea</taxon>
        <taxon>Strigeidida</taxon>
        <taxon>Schistosomatoidea</taxon>
        <taxon>Schistosomatidae</taxon>
        <taxon>Schistosoma</taxon>
    </lineage>
</organism>
<evidence type="ECO:0000313" key="5">
    <source>
        <dbReference type="WBParaSite" id="SRDH1_23580.1"/>
    </source>
</evidence>
<dbReference type="Proteomes" id="UP000050792">
    <property type="component" value="Unassembled WGS sequence"/>
</dbReference>
<dbReference type="SMART" id="SM00755">
    <property type="entry name" value="Grip"/>
    <property type="match status" value="1"/>
</dbReference>
<sequence length="1784" mass="207921">MFSNLKGLVKKEGTNKSCRSDCGSTDSRVSYSRFLGESERTDADIAFETRTSSVQLKPTSPSVASNHGRINDITESNSDSNAFRNKSTSKETDNVKLLKCTGPFGELDDSDCGSVMSSTFRLSTETSDIQSRCQRVYQMARNYKIKYQQLVEAYKVMESERNNLQQLLASHQAKTSKSVDEMYKKLELDKQTKDELERDFRRLLSEKEEIIKSLRLQCDQQNINKLRSELADSKLSQAALQEQVQCLKAQFYSNSSTEETGILQNESSNKLLVRTESNYIHHSDEIINKTNEQSNEIKSLSCQLEELNQKLTDSEDIRIRLDKEVNELKSALASGKSEVNPTIISDNNQCNPELLNLQTLNDKLTTQLNESKLKIEHLESNQIEQLKQIDYMKSKFNSYENIQQENEELNKKLADSEDIRLRLDNEVNKLKSTLASSKSQVNPTILNNEPSNSELLNLQTINNELTTQLNEFKLKIELLESNQIEQLKQIDHLESELHSYQNIQQENEHLKMYYQNLFNQIHKLKSDIFNLNNEKLIELYPIFNDSINSLFNIQNLENFKLFIELLLYDTLKTIQELKCNCNNKQSVIECLQSQLTTIQSNEEHQQQQEQQLLIDQLNQQINNLHDDYSKEVKKYSDLQLKYNEVQLQLNTVQNQLESTNVSKEELEVKITDLLKVKLELETMVSNNKQLIEHLTNEQNEQNEKYSQLFNEYNNLNKQLLNNNEQLKIEQNKLMDKSNELFIVNEELKQLKELMNNLQNNYEIELNEQSKEIQSLQQTLNITKNQFESVQTQFLNKCESESVSHNTELQNIQTELTEAYKRIENLQCQLHSSIEQNTRLAKTMEEEHVDTLSEYQQHVYELIKLSNEACELLLKQSEQLSSKLHPIWNILETADQRLALINTNIDSVLMVTCKRFQTYATSIEQLQNELTILKSDLVTRNDVVNDLNMELEKKQDEINNLHLTLNKYNSFNQTIHNFICNDHRQLYQSLIKLCQSKITWILTEMNQSKQNLNNTDIENNNNNTNNEQDLYNEYNQIELDAKTLNESFNTIEHLIFTDFNAEPNVNSFELLCNWLNSKSYTTSTDHLFKNLNNLDILDIRSQTLHKECINHFKHSIVHNHQLNINELHVQLDSLKNHCNELNSQLIQAQLDNQKLAADQKSTDEKFNSSEGSLIKANQTIDELKQNEFILKENYTNQLKLFEESQQTICDLNKQLELITEKSNRLSNELAEKETVLNNTLEESDKVVSSLNTKYEQLQSELQKVQLEHANMLENYKTKYTNELNDLNQKYEMEKSQCIEQLNVEHQTALKNAVDTAVFTKEKQMKQQNSELRNRLKQVLQELETSKKLSATPSRREIELQNILHGTEEKLKQLQLEYADQCKSLEELQIKIEELESMNLEINDNSKKNQQDLWDHNCDSISEIHEDYQMQIELLKTEQANCIQEMTREFEQKLSTKEREVIAQQKIENDQTLTKLKQMEQSHSEKLAYFEETISDYDRQNTRLKNRISELQLELKRLTDNNNTVEVRHELNKVVDTPLTTSTQSMVSRHDVDVQCDIKLNENNSLNNTTTNTNICNHENGTASSTKLCSEVNNNTHLQSNDEHDDWIEKVRQEILQSDSIDSLHPALRQSRYPTSVPIRDYEALQLHNTDLQNQLQQLSADFEALRSKCTAACSSASNKHSLSESLHIHTVDNTVRSNNYSLSFNSIPPDYQHVLLTSPSDNRLHELVEYEYLKNVLFEYMQGRETQTLSKVLCSLMRFNADQTRKVLTYEDQKSKTWTIRTAME</sequence>
<proteinExistence type="predicted"/>
<dbReference type="PANTHER" id="PTHR19327:SF0">
    <property type="entry name" value="GOLGIN SUBFAMILY A MEMBER 4"/>
    <property type="match status" value="1"/>
</dbReference>
<evidence type="ECO:0000259" key="3">
    <source>
        <dbReference type="PROSITE" id="PS50913"/>
    </source>
</evidence>
<feature type="coiled-coil region" evidence="1">
    <location>
        <begin position="140"/>
        <end position="243"/>
    </location>
</feature>
<evidence type="ECO:0000256" key="1">
    <source>
        <dbReference type="SAM" id="Coils"/>
    </source>
</evidence>
<feature type="coiled-coil region" evidence="1">
    <location>
        <begin position="1320"/>
        <end position="1403"/>
    </location>
</feature>
<evidence type="ECO:0000256" key="2">
    <source>
        <dbReference type="SAM" id="MobiDB-lite"/>
    </source>
</evidence>
<feature type="region of interest" description="Disordered" evidence="2">
    <location>
        <begin position="53"/>
        <end position="88"/>
    </location>
</feature>
<feature type="coiled-coil region" evidence="1">
    <location>
        <begin position="1460"/>
        <end position="1526"/>
    </location>
</feature>
<reference evidence="4" key="1">
    <citation type="submission" date="2022-06" db="EMBL/GenBank/DDBJ databases">
        <authorList>
            <person name="Berger JAMES D."/>
            <person name="Berger JAMES D."/>
        </authorList>
    </citation>
    <scope>NUCLEOTIDE SEQUENCE [LARGE SCALE GENOMIC DNA]</scope>
</reference>
<protein>
    <recommendedName>
        <fullName evidence="3">GRIP domain-containing protein</fullName>
    </recommendedName>
</protein>
<feature type="coiled-coil region" evidence="1">
    <location>
        <begin position="1116"/>
        <end position="1157"/>
    </location>
</feature>
<keyword evidence="4" id="KW-1185">Reference proteome</keyword>
<feature type="coiled-coil region" evidence="1">
    <location>
        <begin position="462"/>
        <end position="534"/>
    </location>
</feature>
<feature type="coiled-coil region" evidence="1">
    <location>
        <begin position="1214"/>
        <end position="1295"/>
    </location>
</feature>
<feature type="coiled-coil region" evidence="1">
    <location>
        <begin position="361"/>
        <end position="426"/>
    </location>
</feature>
<dbReference type="Pfam" id="PF01465">
    <property type="entry name" value="GRIP"/>
    <property type="match status" value="1"/>
</dbReference>
<dbReference type="WBParaSite" id="SRDH1_23580.1">
    <property type="protein sequence ID" value="SRDH1_23580.1"/>
    <property type="gene ID" value="SRDH1_23580"/>
</dbReference>
<dbReference type="Gene3D" id="1.10.220.60">
    <property type="entry name" value="GRIP domain"/>
    <property type="match status" value="1"/>
</dbReference>
<dbReference type="GO" id="GO:0031267">
    <property type="term" value="F:small GTPase binding"/>
    <property type="evidence" value="ECO:0007669"/>
    <property type="project" value="TreeGrafter"/>
</dbReference>
<feature type="compositionally biased region" description="Polar residues" evidence="2">
    <location>
        <begin position="53"/>
        <end position="65"/>
    </location>
</feature>
<feature type="domain" description="GRIP" evidence="3">
    <location>
        <begin position="1722"/>
        <end position="1769"/>
    </location>
</feature>
<name>A0AA85ETQ4_9TREM</name>
<dbReference type="InterPro" id="IPR000237">
    <property type="entry name" value="GRIP_dom"/>
</dbReference>
<feature type="coiled-coil region" evidence="1">
    <location>
        <begin position="290"/>
        <end position="324"/>
    </location>
</feature>
<reference evidence="5" key="2">
    <citation type="submission" date="2023-11" db="UniProtKB">
        <authorList>
            <consortium name="WormBaseParasite"/>
        </authorList>
    </citation>
    <scope>IDENTIFICATION</scope>
</reference>
<feature type="compositionally biased region" description="Polar residues" evidence="2">
    <location>
        <begin position="73"/>
        <end position="86"/>
    </location>
</feature>
<dbReference type="SUPFAM" id="SSF101283">
    <property type="entry name" value="GRIP domain"/>
    <property type="match status" value="1"/>
</dbReference>
<dbReference type="GO" id="GO:0048193">
    <property type="term" value="P:Golgi vesicle transport"/>
    <property type="evidence" value="ECO:0007669"/>
    <property type="project" value="TreeGrafter"/>
</dbReference>
<dbReference type="PROSITE" id="PS50913">
    <property type="entry name" value="GRIP"/>
    <property type="match status" value="1"/>
</dbReference>
<evidence type="ECO:0000313" key="4">
    <source>
        <dbReference type="Proteomes" id="UP000050792"/>
    </source>
</evidence>